<dbReference type="InterPro" id="IPR038475">
    <property type="entry name" value="RecG_C_sf"/>
</dbReference>
<proteinExistence type="predicted"/>
<dbReference type="EMBL" id="JACQXR010000014">
    <property type="protein sequence ID" value="MBI4725873.1"/>
    <property type="molecule type" value="Genomic_DNA"/>
</dbReference>
<feature type="domain" description="Schlafen AlbA-2" evidence="1">
    <location>
        <begin position="6"/>
        <end position="111"/>
    </location>
</feature>
<name>A0A933ICC0_UNCT6</name>
<protein>
    <submittedName>
        <fullName evidence="2">DNA binding domain-containing protein</fullName>
    </submittedName>
</protein>
<reference evidence="2" key="1">
    <citation type="submission" date="2020-07" db="EMBL/GenBank/DDBJ databases">
        <title>Huge and variable diversity of episymbiotic CPR bacteria and DPANN archaea in groundwater ecosystems.</title>
        <authorList>
            <person name="He C.Y."/>
            <person name="Keren R."/>
            <person name="Whittaker M."/>
            <person name="Farag I.F."/>
            <person name="Doudna J."/>
            <person name="Cate J.H.D."/>
            <person name="Banfield J.F."/>
        </authorList>
    </citation>
    <scope>NUCLEOTIDE SEQUENCE</scope>
    <source>
        <strain evidence="2">NC_groundwater_1520_Pr4_B-0.1um_53_5</strain>
    </source>
</reference>
<dbReference type="PANTHER" id="PTHR30595:SF6">
    <property type="entry name" value="SCHLAFEN ALBA-2 DOMAIN-CONTAINING PROTEIN"/>
    <property type="match status" value="1"/>
</dbReference>
<dbReference type="Gene3D" id="3.30.565.60">
    <property type="match status" value="1"/>
</dbReference>
<evidence type="ECO:0000313" key="3">
    <source>
        <dbReference type="Proteomes" id="UP000736328"/>
    </source>
</evidence>
<evidence type="ECO:0000313" key="2">
    <source>
        <dbReference type="EMBL" id="MBI4725873.1"/>
    </source>
</evidence>
<sequence length="439" mass="49131">MGKRAESQDTEFKSTWRDEYLKAICAFANTNGGTLFIGIDDKGKPVGITDAKRMMEEIPNKAKDLLGIMSDVRQEMESGKTVISVTVRKSPAPISYHGKYYIRSGSTTQELKGRDLTQFVISKSGRGWDDYIEERATLNDIDPEAVMSFRGFAAGRLPAIRNERSISAIINKLNLLENGKPKRAAILLFGKNPKRFYISAFIRVGKFRDETDIISTEEIEGNLFQQVERTIELLKTKYLVTTVSFKGIHRRETLELPEAALREAVINAVIHRDYIGAHTQIRILPDRMTIWNEGGLPCGITISDLAKSHPSRPRNELLADVFYKAGLVEAWGRGTVLILSACRKAGLPAPAFREEAKGFEVTFILRAKTSSIPKTQGLTERQKDIAARVKKAGSIKLSDIVKEYEGVSTKAIYRDLQTLVERSVITQKGTKKGRTYNII</sequence>
<dbReference type="PANTHER" id="PTHR30595">
    <property type="entry name" value="GLPR-RELATED TRANSCRIPTIONAL REPRESSOR"/>
    <property type="match status" value="1"/>
</dbReference>
<dbReference type="Proteomes" id="UP000736328">
    <property type="component" value="Unassembled WGS sequence"/>
</dbReference>
<dbReference type="Pfam" id="PF13749">
    <property type="entry name" value="HATPase_c_4"/>
    <property type="match status" value="1"/>
</dbReference>
<dbReference type="Gene3D" id="3.30.950.30">
    <property type="entry name" value="Schlafen, AAA domain"/>
    <property type="match status" value="1"/>
</dbReference>
<accession>A0A933ICC0</accession>
<evidence type="ECO:0000259" key="1">
    <source>
        <dbReference type="Pfam" id="PF04326"/>
    </source>
</evidence>
<gene>
    <name evidence="2" type="ORF">HY768_01380</name>
</gene>
<organism evidence="2 3">
    <name type="scientific">candidate division TA06 bacterium</name>
    <dbReference type="NCBI Taxonomy" id="2250710"/>
    <lineage>
        <taxon>Bacteria</taxon>
        <taxon>Bacteria division TA06</taxon>
    </lineage>
</organism>
<dbReference type="InterPro" id="IPR038461">
    <property type="entry name" value="Schlafen_AlbA_2_dom_sf"/>
</dbReference>
<dbReference type="InterPro" id="IPR007421">
    <property type="entry name" value="Schlafen_AlbA_2_dom"/>
</dbReference>
<dbReference type="Pfam" id="PF04326">
    <property type="entry name" value="SLFN_AlbA_2"/>
    <property type="match status" value="1"/>
</dbReference>
<comment type="caution">
    <text evidence="2">The sequence shown here is derived from an EMBL/GenBank/DDBJ whole genome shotgun (WGS) entry which is preliminary data.</text>
</comment>
<dbReference type="AlphaFoldDB" id="A0A933ICC0"/>